<dbReference type="EMBL" id="JBBGZA010000001">
    <property type="protein sequence ID" value="MEJ5095361.1"/>
    <property type="molecule type" value="Genomic_DNA"/>
</dbReference>
<evidence type="ECO:0000313" key="2">
    <source>
        <dbReference type="EMBL" id="MEJ5095361.1"/>
    </source>
</evidence>
<dbReference type="Pfam" id="PF12728">
    <property type="entry name" value="HTH_17"/>
    <property type="match status" value="1"/>
</dbReference>
<sequence length="76" mass="8521">MKDESKLAEPAYFSVQDVAEYTGLSADFWNRLRSAGGGPQYVKLSPKAVRYRRADIDAWMADRLCRSTFDDGKVAA</sequence>
<reference evidence="2 3" key="1">
    <citation type="submission" date="2023-12" db="EMBL/GenBank/DDBJ databases">
        <title>Gut-associated functions are favored during microbiome assembly across C. elegans life.</title>
        <authorList>
            <person name="Zimmermann J."/>
        </authorList>
    </citation>
    <scope>NUCLEOTIDE SEQUENCE [LARGE SCALE GENOMIC DNA]</scope>
    <source>
        <strain evidence="2 3">JUb134</strain>
    </source>
</reference>
<dbReference type="InterPro" id="IPR041657">
    <property type="entry name" value="HTH_17"/>
</dbReference>
<keyword evidence="3" id="KW-1185">Reference proteome</keyword>
<accession>A0ABU8Q757</accession>
<name>A0ABU8Q757_9SPHN</name>
<dbReference type="SUPFAM" id="SSF46955">
    <property type="entry name" value="Putative DNA-binding domain"/>
    <property type="match status" value="1"/>
</dbReference>
<gene>
    <name evidence="2" type="ORF">WH159_12530</name>
</gene>
<protein>
    <submittedName>
        <fullName evidence="2">Helix-turn-helix domain-containing protein</fullName>
    </submittedName>
</protein>
<dbReference type="RefSeq" id="WP_132884585.1">
    <property type="nucleotide sequence ID" value="NZ_JBBGZA010000001.1"/>
</dbReference>
<proteinExistence type="predicted"/>
<feature type="domain" description="Helix-turn-helix" evidence="1">
    <location>
        <begin position="12"/>
        <end position="63"/>
    </location>
</feature>
<evidence type="ECO:0000313" key="3">
    <source>
        <dbReference type="Proteomes" id="UP001380365"/>
    </source>
</evidence>
<dbReference type="InterPro" id="IPR009061">
    <property type="entry name" value="DNA-bd_dom_put_sf"/>
</dbReference>
<organism evidence="2 3">
    <name type="scientific">Sphingomonas molluscorum</name>
    <dbReference type="NCBI Taxonomy" id="418184"/>
    <lineage>
        <taxon>Bacteria</taxon>
        <taxon>Pseudomonadati</taxon>
        <taxon>Pseudomonadota</taxon>
        <taxon>Alphaproteobacteria</taxon>
        <taxon>Sphingomonadales</taxon>
        <taxon>Sphingomonadaceae</taxon>
        <taxon>Sphingomonas</taxon>
    </lineage>
</organism>
<dbReference type="Proteomes" id="UP001380365">
    <property type="component" value="Unassembled WGS sequence"/>
</dbReference>
<evidence type="ECO:0000259" key="1">
    <source>
        <dbReference type="Pfam" id="PF12728"/>
    </source>
</evidence>
<comment type="caution">
    <text evidence="2">The sequence shown here is derived from an EMBL/GenBank/DDBJ whole genome shotgun (WGS) entry which is preliminary data.</text>
</comment>